<dbReference type="CDD" id="cd01164">
    <property type="entry name" value="FruK_PfkB_like"/>
    <property type="match status" value="1"/>
</dbReference>
<comment type="function">
    <text evidence="8">Catalyzes the ATP-dependent phosphorylation of fructose-l-phosphate to fructose-l,6-bisphosphate.</text>
</comment>
<dbReference type="InterPro" id="IPR017583">
    <property type="entry name" value="Tagatose/fructose_Pkinase"/>
</dbReference>
<dbReference type="Pfam" id="PF00294">
    <property type="entry name" value="PfkB"/>
    <property type="match status" value="1"/>
</dbReference>
<evidence type="ECO:0000256" key="5">
    <source>
        <dbReference type="ARBA" id="ARBA00022840"/>
    </source>
</evidence>
<dbReference type="Gene3D" id="3.40.1190.20">
    <property type="match status" value="1"/>
</dbReference>
<evidence type="ECO:0000256" key="1">
    <source>
        <dbReference type="ARBA" id="ARBA00005380"/>
    </source>
</evidence>
<dbReference type="NCBIfam" id="TIGR03168">
    <property type="entry name" value="1-PFK"/>
    <property type="match status" value="1"/>
</dbReference>
<dbReference type="Proteomes" id="UP001158045">
    <property type="component" value="Unassembled WGS sequence"/>
</dbReference>
<dbReference type="RefSeq" id="WP_281095407.1">
    <property type="nucleotide sequence ID" value="NZ_JARYZI010000013.1"/>
</dbReference>
<dbReference type="NCBIfam" id="TIGR03828">
    <property type="entry name" value="pfkB"/>
    <property type="match status" value="1"/>
</dbReference>
<dbReference type="EMBL" id="JARYZI010000013">
    <property type="protein sequence ID" value="MDH8679510.1"/>
    <property type="molecule type" value="Genomic_DNA"/>
</dbReference>
<dbReference type="InterPro" id="IPR022463">
    <property type="entry name" value="1-PFruKinase"/>
</dbReference>
<comment type="similarity">
    <text evidence="7">Belongs to the carbohydrate kinase PfkB family. LacC subfamily.</text>
</comment>
<evidence type="ECO:0000313" key="11">
    <source>
        <dbReference type="Proteomes" id="UP001158045"/>
    </source>
</evidence>
<evidence type="ECO:0000313" key="10">
    <source>
        <dbReference type="EMBL" id="MDH8679510.1"/>
    </source>
</evidence>
<proteinExistence type="inferred from homology"/>
<accession>A0ABT6NGN5</accession>
<comment type="pathway">
    <text evidence="7">Carbohydrate metabolism; D-tagatose 6-phosphate degradation; D-glyceraldehyde 3-phosphate and glycerone phosphate from D-tagatose 6-phosphate: step 1/2.</text>
</comment>
<keyword evidence="5 7" id="KW-0067">ATP-binding</keyword>
<protein>
    <recommendedName>
        <fullName evidence="7">Tagatose-6-phosphate kinase</fullName>
        <ecNumber evidence="7">2.7.1.144</ecNumber>
    </recommendedName>
</protein>
<dbReference type="PROSITE" id="PS00583">
    <property type="entry name" value="PFKB_KINASES_1"/>
    <property type="match status" value="1"/>
</dbReference>
<feature type="domain" description="Carbohydrate kinase PfkB" evidence="9">
    <location>
        <begin position="6"/>
        <end position="291"/>
    </location>
</feature>
<comment type="caution">
    <text evidence="10">The sequence shown here is derived from an EMBL/GenBank/DDBJ whole genome shotgun (WGS) entry which is preliminary data.</text>
</comment>
<dbReference type="PANTHER" id="PTHR46566">
    <property type="entry name" value="1-PHOSPHOFRUCTOKINASE-RELATED"/>
    <property type="match status" value="1"/>
</dbReference>
<keyword evidence="4 8" id="KW-0418">Kinase</keyword>
<dbReference type="GO" id="GO:0008662">
    <property type="term" value="F:1-phosphofructokinase activity"/>
    <property type="evidence" value="ECO:0007669"/>
    <property type="project" value="UniProtKB-EC"/>
</dbReference>
<evidence type="ECO:0000256" key="8">
    <source>
        <dbReference type="RuleBase" id="RU369061"/>
    </source>
</evidence>
<keyword evidence="3 7" id="KW-0547">Nucleotide-binding</keyword>
<dbReference type="SUPFAM" id="SSF53613">
    <property type="entry name" value="Ribokinase-like"/>
    <property type="match status" value="1"/>
</dbReference>
<keyword evidence="11" id="KW-1185">Reference proteome</keyword>
<evidence type="ECO:0000256" key="3">
    <source>
        <dbReference type="ARBA" id="ARBA00022741"/>
    </source>
</evidence>
<dbReference type="EC" id="2.7.1.144" evidence="7"/>
<dbReference type="InterPro" id="IPR029056">
    <property type="entry name" value="Ribokinase-like"/>
</dbReference>
<comment type="catalytic activity">
    <reaction evidence="6 8">
        <text>beta-D-fructose 1-phosphate + ATP = beta-D-fructose 1,6-bisphosphate + ADP + H(+)</text>
        <dbReference type="Rhea" id="RHEA:14213"/>
        <dbReference type="ChEBI" id="CHEBI:15378"/>
        <dbReference type="ChEBI" id="CHEBI:30616"/>
        <dbReference type="ChEBI" id="CHEBI:32966"/>
        <dbReference type="ChEBI" id="CHEBI:138881"/>
        <dbReference type="ChEBI" id="CHEBI:456216"/>
        <dbReference type="EC" id="2.7.1.56"/>
    </reaction>
</comment>
<evidence type="ECO:0000259" key="9">
    <source>
        <dbReference type="Pfam" id="PF00294"/>
    </source>
</evidence>
<gene>
    <name evidence="10" type="primary">pfkB</name>
    <name evidence="10" type="ORF">QE109_15230</name>
</gene>
<dbReference type="InterPro" id="IPR002173">
    <property type="entry name" value="Carboh/pur_kinase_PfkB_CS"/>
</dbReference>
<dbReference type="PROSITE" id="PS00584">
    <property type="entry name" value="PFKB_KINASES_2"/>
    <property type="match status" value="1"/>
</dbReference>
<comment type="catalytic activity">
    <reaction evidence="7">
        <text>D-tagatofuranose 6-phosphate + ATP = D-tagatofuranose 1,6-bisphosphate + ADP + H(+)</text>
        <dbReference type="Rhea" id="RHEA:12420"/>
        <dbReference type="ChEBI" id="CHEBI:15378"/>
        <dbReference type="ChEBI" id="CHEBI:30616"/>
        <dbReference type="ChEBI" id="CHEBI:58694"/>
        <dbReference type="ChEBI" id="CHEBI:58695"/>
        <dbReference type="ChEBI" id="CHEBI:456216"/>
        <dbReference type="EC" id="2.7.1.144"/>
    </reaction>
</comment>
<reference evidence="10 11" key="1">
    <citation type="submission" date="2023-04" db="EMBL/GenBank/DDBJ databases">
        <title>Fusibacter bizertensis strain WBS, isolated from littoral bottom sediments of the Arctic seas - biochemical and genomic analysis.</title>
        <authorList>
            <person name="Brioukhanov A.L."/>
        </authorList>
    </citation>
    <scope>NUCLEOTIDE SEQUENCE [LARGE SCALE GENOMIC DNA]</scope>
    <source>
        <strain evidence="10 11">WBS</strain>
    </source>
</reference>
<sequence length="309" mass="33359">MVVTVTLNPAIDKTIEITSFEIGELNKVENSIQDPGGKGINVSKVIESLGGKSVATGFLGGSAGQYIKSALQKLQINNDFIEIQNETRTNLKIFDRTSSDTTEINEPGPYVNALEVEALLEKVASLLSDNDILVISGSAPKSIHESIYSDLVLIGKKKGTSVFLDASGKAFESGIQAKPDYIKPNRHELELYFDHAIPDDAALVKAGKHFLDLGIPHVFVSLGKEGAFYCDKELAYRMLPLKIDAHSSVGAGDAFVGAFVYALDHGLSLDEMLRLAVATSAGAVMTVGTKPMNVEWIMNQLDRIEIVMC</sequence>
<dbReference type="PANTHER" id="PTHR46566:SF2">
    <property type="entry name" value="ATP-DEPENDENT 6-PHOSPHOFRUCTOKINASE ISOZYME 2"/>
    <property type="match status" value="1"/>
</dbReference>
<name>A0ABT6NGN5_9FIRM</name>
<evidence type="ECO:0000256" key="4">
    <source>
        <dbReference type="ARBA" id="ARBA00022777"/>
    </source>
</evidence>
<keyword evidence="2 7" id="KW-0808">Transferase</keyword>
<dbReference type="InterPro" id="IPR011611">
    <property type="entry name" value="PfkB_dom"/>
</dbReference>
<evidence type="ECO:0000256" key="2">
    <source>
        <dbReference type="ARBA" id="ARBA00022679"/>
    </source>
</evidence>
<comment type="similarity">
    <text evidence="1">Belongs to the carbohydrate kinase pfkB family.</text>
</comment>
<evidence type="ECO:0000256" key="7">
    <source>
        <dbReference type="PIRNR" id="PIRNR000535"/>
    </source>
</evidence>
<dbReference type="PIRSF" id="PIRSF000535">
    <property type="entry name" value="1PFK/6PFK/LacC"/>
    <property type="match status" value="1"/>
</dbReference>
<evidence type="ECO:0000256" key="6">
    <source>
        <dbReference type="ARBA" id="ARBA00047745"/>
    </source>
</evidence>
<keyword evidence="7" id="KW-0423">Lactose metabolism</keyword>
<organism evidence="10 11">
    <name type="scientific">Fusibacter bizertensis</name>
    <dbReference type="NCBI Taxonomy" id="1488331"/>
    <lineage>
        <taxon>Bacteria</taxon>
        <taxon>Bacillati</taxon>
        <taxon>Bacillota</taxon>
        <taxon>Clostridia</taxon>
        <taxon>Eubacteriales</taxon>
        <taxon>Eubacteriales Family XII. Incertae Sedis</taxon>
        <taxon>Fusibacter</taxon>
    </lineage>
</organism>